<accession>A0A225EH37</accession>
<protein>
    <submittedName>
        <fullName evidence="1">Uncharacterized protein</fullName>
    </submittedName>
</protein>
<proteinExistence type="predicted"/>
<reference evidence="2" key="1">
    <citation type="submission" date="2017-06" db="EMBL/GenBank/DDBJ databases">
        <title>Genome analysis of Fimbriiglobus ruber SP5, the first member of the order Planctomycetales with confirmed chitinolytic capability.</title>
        <authorList>
            <person name="Ravin N.V."/>
            <person name="Rakitin A.L."/>
            <person name="Ivanova A.A."/>
            <person name="Beletsky A.V."/>
            <person name="Kulichevskaya I.S."/>
            <person name="Mardanov A.V."/>
            <person name="Dedysh S.N."/>
        </authorList>
    </citation>
    <scope>NUCLEOTIDE SEQUENCE [LARGE SCALE GENOMIC DNA]</scope>
    <source>
        <strain evidence="2">SP5</strain>
    </source>
</reference>
<dbReference type="Proteomes" id="UP000214646">
    <property type="component" value="Unassembled WGS sequence"/>
</dbReference>
<dbReference type="AlphaFoldDB" id="A0A225EH37"/>
<evidence type="ECO:0000313" key="2">
    <source>
        <dbReference type="Proteomes" id="UP000214646"/>
    </source>
</evidence>
<dbReference type="EMBL" id="NIDE01000001">
    <property type="protein sequence ID" value="OWK47507.1"/>
    <property type="molecule type" value="Genomic_DNA"/>
</dbReference>
<evidence type="ECO:0000313" key="1">
    <source>
        <dbReference type="EMBL" id="OWK47507.1"/>
    </source>
</evidence>
<keyword evidence="2" id="KW-1185">Reference proteome</keyword>
<name>A0A225EH37_9BACT</name>
<sequence>MTNDAIGRPTKLTPEVQNAIVRVILAGMPRSVAAAYVNVQPRTLQIWLSRGKEENSEPCYRELREAVLQAEASAVVRNVAHIQQAAAGDWRAAAWWLERRSAHFFRERIPLAEFERRIHKIEEHDRLKELSNKVETGEQRSLPDTTRM</sequence>
<organism evidence="1 2">
    <name type="scientific">Fimbriiglobus ruber</name>
    <dbReference type="NCBI Taxonomy" id="1908690"/>
    <lineage>
        <taxon>Bacteria</taxon>
        <taxon>Pseudomonadati</taxon>
        <taxon>Planctomycetota</taxon>
        <taxon>Planctomycetia</taxon>
        <taxon>Gemmatales</taxon>
        <taxon>Gemmataceae</taxon>
        <taxon>Fimbriiglobus</taxon>
    </lineage>
</organism>
<gene>
    <name evidence="1" type="ORF">FRUB_01206</name>
</gene>
<comment type="caution">
    <text evidence="1">The sequence shown here is derived from an EMBL/GenBank/DDBJ whole genome shotgun (WGS) entry which is preliminary data.</text>
</comment>